<dbReference type="Proteomes" id="UP000283586">
    <property type="component" value="Unassembled WGS sequence"/>
</dbReference>
<proteinExistence type="predicted"/>
<feature type="transmembrane region" description="Helical" evidence="1">
    <location>
        <begin position="237"/>
        <end position="254"/>
    </location>
</feature>
<reference evidence="3 4" key="1">
    <citation type="submission" date="2018-08" db="EMBL/GenBank/DDBJ databases">
        <title>A genome reference for cultivated species of the human gut microbiota.</title>
        <authorList>
            <person name="Zou Y."/>
            <person name="Xue W."/>
            <person name="Luo G."/>
        </authorList>
    </citation>
    <scope>NUCLEOTIDE SEQUENCE [LARGE SCALE GENOMIC DNA]</scope>
    <source>
        <strain evidence="3 4">AF31-21AC</strain>
    </source>
</reference>
<dbReference type="EMBL" id="QRQN01000007">
    <property type="protein sequence ID" value="RHN09334.1"/>
    <property type="molecule type" value="Genomic_DNA"/>
</dbReference>
<comment type="caution">
    <text evidence="3">The sequence shown here is derived from an EMBL/GenBank/DDBJ whole genome shotgun (WGS) entry which is preliminary data.</text>
</comment>
<dbReference type="InterPro" id="IPR029044">
    <property type="entry name" value="Nucleotide-diphossugar_trans"/>
</dbReference>
<sequence>MFSVIIPAYNSENTIEKALDSLRNQTKPELIREVIVINDGSADATADKVEQYKKRESCNLNIILYNQQNAGVAAARNAGIRMATADYLAFLDSDDYWAPEKLEWQEKNLKENPQIDLLCGGLEEGPLRIFLRKDYLLHRLSLKEYCTKSVIFTSTVVIRRARVKDAGYFDESMQYCEDMNYYQRFFEWNQVYYLPKKLVDYGIGRKYYGQSGLSSHLKEMHCGRKRNFQILRRKKKISFTFYIVMIVFGEIKFLRRKMIINRQK</sequence>
<gene>
    <name evidence="3" type="ORF">DWZ31_07815</name>
</gene>
<dbReference type="PANTHER" id="PTHR22916:SF3">
    <property type="entry name" value="UDP-GLCNAC:BETAGAL BETA-1,3-N-ACETYLGLUCOSAMINYLTRANSFERASE-LIKE PROTEIN 1"/>
    <property type="match status" value="1"/>
</dbReference>
<keyword evidence="1" id="KW-1133">Transmembrane helix</keyword>
<dbReference type="Pfam" id="PF00535">
    <property type="entry name" value="Glycos_transf_2"/>
    <property type="match status" value="1"/>
</dbReference>
<evidence type="ECO:0000256" key="1">
    <source>
        <dbReference type="SAM" id="Phobius"/>
    </source>
</evidence>
<name>A0A415TW43_9FIRM</name>
<dbReference type="GO" id="GO:0016758">
    <property type="term" value="F:hexosyltransferase activity"/>
    <property type="evidence" value="ECO:0007669"/>
    <property type="project" value="UniProtKB-ARBA"/>
</dbReference>
<dbReference type="RefSeq" id="WP_118488569.1">
    <property type="nucleotide sequence ID" value="NZ_QRQN01000007.1"/>
</dbReference>
<evidence type="ECO:0000313" key="3">
    <source>
        <dbReference type="EMBL" id="RHN09334.1"/>
    </source>
</evidence>
<evidence type="ECO:0000259" key="2">
    <source>
        <dbReference type="Pfam" id="PF00535"/>
    </source>
</evidence>
<keyword evidence="1" id="KW-0812">Transmembrane</keyword>
<accession>A0A415TW43</accession>
<dbReference type="PANTHER" id="PTHR22916">
    <property type="entry name" value="GLYCOSYLTRANSFERASE"/>
    <property type="match status" value="1"/>
</dbReference>
<keyword evidence="3" id="KW-0808">Transferase</keyword>
<organism evidence="3 4">
    <name type="scientific">Roseburia intestinalis</name>
    <dbReference type="NCBI Taxonomy" id="166486"/>
    <lineage>
        <taxon>Bacteria</taxon>
        <taxon>Bacillati</taxon>
        <taxon>Bacillota</taxon>
        <taxon>Clostridia</taxon>
        <taxon>Lachnospirales</taxon>
        <taxon>Lachnospiraceae</taxon>
        <taxon>Roseburia</taxon>
    </lineage>
</organism>
<dbReference type="SUPFAM" id="SSF53448">
    <property type="entry name" value="Nucleotide-diphospho-sugar transferases"/>
    <property type="match status" value="1"/>
</dbReference>
<dbReference type="InterPro" id="IPR001173">
    <property type="entry name" value="Glyco_trans_2-like"/>
</dbReference>
<feature type="domain" description="Glycosyltransferase 2-like" evidence="2">
    <location>
        <begin position="3"/>
        <end position="114"/>
    </location>
</feature>
<keyword evidence="1" id="KW-0472">Membrane</keyword>
<protein>
    <submittedName>
        <fullName evidence="3">Glycosyltransferase family 2 protein</fullName>
    </submittedName>
</protein>
<dbReference type="AlphaFoldDB" id="A0A415TW43"/>
<dbReference type="Gene3D" id="3.90.550.10">
    <property type="entry name" value="Spore Coat Polysaccharide Biosynthesis Protein SpsA, Chain A"/>
    <property type="match status" value="1"/>
</dbReference>
<dbReference type="CDD" id="cd00761">
    <property type="entry name" value="Glyco_tranf_GTA_type"/>
    <property type="match status" value="1"/>
</dbReference>
<evidence type="ECO:0000313" key="4">
    <source>
        <dbReference type="Proteomes" id="UP000283586"/>
    </source>
</evidence>